<feature type="region of interest" description="Disordered" evidence="1">
    <location>
        <begin position="93"/>
        <end position="120"/>
    </location>
</feature>
<dbReference type="AlphaFoldDB" id="A0A9P6F472"/>
<dbReference type="EMBL" id="JAAAXW010000162">
    <property type="protein sequence ID" value="KAF9541570.1"/>
    <property type="molecule type" value="Genomic_DNA"/>
</dbReference>
<evidence type="ECO:0000256" key="2">
    <source>
        <dbReference type="SAM" id="SignalP"/>
    </source>
</evidence>
<accession>A0A9P6F472</accession>
<evidence type="ECO:0000256" key="1">
    <source>
        <dbReference type="SAM" id="MobiDB-lite"/>
    </source>
</evidence>
<feature type="signal peptide" evidence="2">
    <location>
        <begin position="1"/>
        <end position="25"/>
    </location>
</feature>
<keyword evidence="2" id="KW-0732">Signal</keyword>
<reference evidence="3" key="1">
    <citation type="journal article" date="2020" name="Fungal Divers.">
        <title>Resolving the Mortierellaceae phylogeny through synthesis of multi-gene phylogenetics and phylogenomics.</title>
        <authorList>
            <person name="Vandepol N."/>
            <person name="Liber J."/>
            <person name="Desiro A."/>
            <person name="Na H."/>
            <person name="Kennedy M."/>
            <person name="Barry K."/>
            <person name="Grigoriev I.V."/>
            <person name="Miller A.N."/>
            <person name="O'Donnell K."/>
            <person name="Stajich J.E."/>
            <person name="Bonito G."/>
        </authorList>
    </citation>
    <scope>NUCLEOTIDE SEQUENCE</scope>
    <source>
        <strain evidence="3">NRRL 2591</strain>
    </source>
</reference>
<organism evidence="3 4">
    <name type="scientific">Mortierella hygrophila</name>
    <dbReference type="NCBI Taxonomy" id="979708"/>
    <lineage>
        <taxon>Eukaryota</taxon>
        <taxon>Fungi</taxon>
        <taxon>Fungi incertae sedis</taxon>
        <taxon>Mucoromycota</taxon>
        <taxon>Mortierellomycotina</taxon>
        <taxon>Mortierellomycetes</taxon>
        <taxon>Mortierellales</taxon>
        <taxon>Mortierellaceae</taxon>
        <taxon>Mortierella</taxon>
    </lineage>
</organism>
<gene>
    <name evidence="3" type="ORF">EC957_002936</name>
</gene>
<proteinExistence type="predicted"/>
<dbReference type="Proteomes" id="UP000723463">
    <property type="component" value="Unassembled WGS sequence"/>
</dbReference>
<feature type="chain" id="PRO_5040159455" evidence="2">
    <location>
        <begin position="26"/>
        <end position="659"/>
    </location>
</feature>
<name>A0A9P6F472_9FUNG</name>
<sequence length="659" mass="72799">MRTRLSGTRLLTIGCACLFLHNALGNLDPRDPVADVLAGSLEYSWMGAEGDDTLFHLQAQKHQEHHQQQQQQQVWMEQSAPLEALESAFDRAGGRRRRFKTSSTKSKTNNNTPKNCDKPRFATEDTWESILLEMGRVLQANNLLLPTLLPLSKVLTEPLEEEDKSEMPRLMRLLEMGLVAFHHVAGVIPEGTKTQLETILLGTTTLQRQLVELFKCQNRIWTPELAAKAVSRRSCVAAGIFYDDYFEQLQRVMENSQSGFSENQLIKEAFSKLKFQSEGIYLTQQGARKAVDTVEREDSMDELVELVALMRLTLAAGDALQACQVSLQRSVVKAQARAGSVSGLEQMIYGLLAMGGRRQDPTSSPMGGGGGSKEGVVARCHGAFTEAADMVDSILSIPIVKGGDAPAGSVFLHRLLTKDVDRIREWIQKAWKSIDQHYSASEGGNGRGGGEWRQIEMVTALLVKNLKDVELSERADSVVHEFLGPARRLEGKIRKLDACILSVDRQHGFYKTEVEAEAEERGDRKDEAAKGTQLPCRFLAERGRETMALAMGGATLARLTGSSDEMEATLEKVAKAAGLWDEAHENVVKKVEWSNMKASAVEEITVALDGLERAYERQVIGDELDVELTELVPLVVVQIRALEACANVQRATSPSPPYA</sequence>
<protein>
    <submittedName>
        <fullName evidence="3">Uncharacterized protein</fullName>
    </submittedName>
</protein>
<keyword evidence="4" id="KW-1185">Reference proteome</keyword>
<comment type="caution">
    <text evidence="3">The sequence shown here is derived from an EMBL/GenBank/DDBJ whole genome shotgun (WGS) entry which is preliminary data.</text>
</comment>
<evidence type="ECO:0000313" key="3">
    <source>
        <dbReference type="EMBL" id="KAF9541570.1"/>
    </source>
</evidence>
<feature type="compositionally biased region" description="Low complexity" evidence="1">
    <location>
        <begin position="101"/>
        <end position="114"/>
    </location>
</feature>
<evidence type="ECO:0000313" key="4">
    <source>
        <dbReference type="Proteomes" id="UP000723463"/>
    </source>
</evidence>